<dbReference type="InterPro" id="IPR012583">
    <property type="entry name" value="RIX1_N"/>
</dbReference>
<dbReference type="VEuPathDB" id="FungiDB:C5L36_0A08060"/>
<dbReference type="SUPFAM" id="SSF48371">
    <property type="entry name" value="ARM repeat"/>
    <property type="match status" value="1"/>
</dbReference>
<name>A0A099NY02_PICKU</name>
<accession>A0A099NY02</accession>
<evidence type="ECO:0000313" key="4">
    <source>
        <dbReference type="Proteomes" id="UP000029867"/>
    </source>
</evidence>
<comment type="caution">
    <text evidence="3">The sequence shown here is derived from an EMBL/GenBank/DDBJ whole genome shotgun (WGS) entry which is preliminary data.</text>
</comment>
<gene>
    <name evidence="3" type="ORF">JL09_g3144</name>
</gene>
<proteinExistence type="predicted"/>
<reference evidence="4" key="1">
    <citation type="journal article" date="2014" name="Microb. Cell Fact.">
        <title>Exploiting Issatchenkia orientalis SD108 for succinic acid production.</title>
        <authorList>
            <person name="Xiao H."/>
            <person name="Shao Z."/>
            <person name="Jiang Y."/>
            <person name="Dole S."/>
            <person name="Zhao H."/>
        </authorList>
    </citation>
    <scope>NUCLEOTIDE SEQUENCE [LARGE SCALE GENOMIC DNA]</scope>
    <source>
        <strain evidence="4">SD108</strain>
    </source>
</reference>
<sequence>MIPDLQCILPYLEEESLAAVSLTLILQLLANPSIINGASQVDQQTLLVRINSLLKSNHSITRWKSTKLLTVSVTHSVLLLSSHTANAITGLVKILESKCFLQSYENPTTRELITLKSTAECLGFVLDQIRGKPTLTREVLTPKLPNVIASLIEVNTLIPDVTLPVLSKLLMLNTTTFRPFGTKFENSLRSILNDGENYTKLNDELKSMVMKSLALVSFILAREKQGELWRENVNMVILELKSVISIYEAFLDLSADSDYNVRYQNLPKLPENCASMKLLFGTLSIDINESPVEIFKVSQRISVLVDLLLAYIEISTVNAVSIPLGHYVTVGEILASLNTSYTHVKKDIRDEPTRKMIEESVNNSKLEGIKILGSLVRRFPGDLYPRVYKILALLDASIPVRTKNGKIHVDNESVYENEFLVTRTLEVAGKYLNLTERFNDMSVLGRLVESSLILKEPREPVFSIENKTQDTADVISKPSGHRKKQNKSKSVVSLSDILSHKQYFISPPCQETLQVVRSFFNTLITKCELSPGKLSSIIRFVILDAVSNMELIKEGKVDAENQQIVELLENVLLFPGKSNTSVSVIPIISGLIGNNSKIYSLLVNPRFPLLPRKHDDFNTPDELEEIELEEEMEAQELASGDMIIPKEKRSLEDVEALEKANKRQQVSDISEKVTSDYNSLVSKNPEAAVKALKQMEAEAKEQQENESLSEKVVGQVEGIVSDGNSDEISNGHDDADDDEDMGSDFEIPEINVEDD</sequence>
<feature type="region of interest" description="Disordered" evidence="1">
    <location>
        <begin position="695"/>
        <end position="755"/>
    </location>
</feature>
<dbReference type="Proteomes" id="UP000029867">
    <property type="component" value="Unassembled WGS sequence"/>
</dbReference>
<dbReference type="Pfam" id="PF08167">
    <property type="entry name" value="RIX1"/>
    <property type="match status" value="1"/>
</dbReference>
<organism evidence="3 4">
    <name type="scientific">Pichia kudriavzevii</name>
    <name type="common">Yeast</name>
    <name type="synonym">Issatchenkia orientalis</name>
    <dbReference type="NCBI Taxonomy" id="4909"/>
    <lineage>
        <taxon>Eukaryota</taxon>
        <taxon>Fungi</taxon>
        <taxon>Dikarya</taxon>
        <taxon>Ascomycota</taxon>
        <taxon>Saccharomycotina</taxon>
        <taxon>Pichiomycetes</taxon>
        <taxon>Pichiales</taxon>
        <taxon>Pichiaceae</taxon>
        <taxon>Pichia</taxon>
    </lineage>
</organism>
<dbReference type="EMBL" id="JQFK01000031">
    <property type="protein sequence ID" value="KGK37718.1"/>
    <property type="molecule type" value="Genomic_DNA"/>
</dbReference>
<dbReference type="HOGENOM" id="CLU_020084_0_0_1"/>
<evidence type="ECO:0000256" key="1">
    <source>
        <dbReference type="SAM" id="MobiDB-lite"/>
    </source>
</evidence>
<feature type="domain" description="Pre-rRNA-processing protein RIX1 N-terminal" evidence="2">
    <location>
        <begin position="5"/>
        <end position="195"/>
    </location>
</feature>
<protein>
    <recommendedName>
        <fullName evidence="2">Pre-rRNA-processing protein RIX1 N-terminal domain-containing protein</fullName>
    </recommendedName>
</protein>
<dbReference type="eggNOG" id="ENOG502R65X">
    <property type="taxonomic scope" value="Eukaryota"/>
</dbReference>
<dbReference type="InterPro" id="IPR016024">
    <property type="entry name" value="ARM-type_fold"/>
</dbReference>
<evidence type="ECO:0000259" key="2">
    <source>
        <dbReference type="Pfam" id="PF08167"/>
    </source>
</evidence>
<dbReference type="AlphaFoldDB" id="A0A099NY02"/>
<evidence type="ECO:0000313" key="3">
    <source>
        <dbReference type="EMBL" id="KGK37718.1"/>
    </source>
</evidence>
<feature type="compositionally biased region" description="Acidic residues" evidence="1">
    <location>
        <begin position="734"/>
        <end position="755"/>
    </location>
</feature>